<dbReference type="EC" id="3.4.19.12" evidence="8"/>
<name>A0A3L6KSU0_9TRYP</name>
<dbReference type="EMBL" id="QSBY01000011">
    <property type="protein sequence ID" value="RHW67502.1"/>
    <property type="molecule type" value="Genomic_DNA"/>
</dbReference>
<dbReference type="PANTHER" id="PTHR10589">
    <property type="entry name" value="UBIQUITIN CARBOXYL-TERMINAL HYDROLASE"/>
    <property type="match status" value="1"/>
</dbReference>
<dbReference type="InterPro" id="IPR038765">
    <property type="entry name" value="Papain-like_cys_pep_sf"/>
</dbReference>
<comment type="catalytic activity">
    <reaction evidence="1 7 8">
        <text>Thiol-dependent hydrolysis of ester, thioester, amide, peptide and isopeptide bonds formed by the C-terminal Gly of ubiquitin (a 76-residue protein attached to proteins as an intracellular targeting signal).</text>
        <dbReference type="EC" id="3.4.19.12"/>
    </reaction>
</comment>
<dbReference type="GO" id="GO:0016579">
    <property type="term" value="P:protein deubiquitination"/>
    <property type="evidence" value="ECO:0007669"/>
    <property type="project" value="TreeGrafter"/>
</dbReference>
<dbReference type="SUPFAM" id="SSF54001">
    <property type="entry name" value="Cysteine proteinases"/>
    <property type="match status" value="1"/>
</dbReference>
<gene>
    <name evidence="10" type="ORF">DPX39_110006300</name>
</gene>
<keyword evidence="3 7" id="KW-0645">Protease</keyword>
<feature type="site" description="Transition state stabilizer" evidence="7">
    <location>
        <position position="91"/>
    </location>
</feature>
<dbReference type="Proteomes" id="UP000266743">
    <property type="component" value="Chromosome 11"/>
</dbReference>
<dbReference type="GO" id="GO:0005737">
    <property type="term" value="C:cytoplasm"/>
    <property type="evidence" value="ECO:0007669"/>
    <property type="project" value="TreeGrafter"/>
</dbReference>
<comment type="caution">
    <text evidence="10">The sequence shown here is derived from an EMBL/GenBank/DDBJ whole genome shotgun (WGS) entry which is preliminary data.</text>
</comment>
<protein>
    <recommendedName>
        <fullName evidence="8">Ubiquitin carboxyl-terminal hydrolase</fullName>
        <ecNumber evidence="8">3.4.19.12</ecNumber>
    </recommendedName>
</protein>
<dbReference type="PRINTS" id="PR00707">
    <property type="entry name" value="UBCTHYDRLASE"/>
</dbReference>
<feature type="active site" description="Nucleophile" evidence="7">
    <location>
        <position position="97"/>
    </location>
</feature>
<dbReference type="Pfam" id="PF01088">
    <property type="entry name" value="Peptidase_C12"/>
    <property type="match status" value="1"/>
</dbReference>
<keyword evidence="4 7" id="KW-0833">Ubl conjugation pathway</keyword>
<dbReference type="PROSITE" id="PS52048">
    <property type="entry name" value="UCH_DOMAIN"/>
    <property type="match status" value="1"/>
</dbReference>
<dbReference type="GO" id="GO:0006511">
    <property type="term" value="P:ubiquitin-dependent protein catabolic process"/>
    <property type="evidence" value="ECO:0007669"/>
    <property type="project" value="UniProtKB-UniRule"/>
</dbReference>
<dbReference type="PANTHER" id="PTHR10589:SF17">
    <property type="entry name" value="UBIQUITIN CARBOXYL-TERMINAL HYDROLASE"/>
    <property type="match status" value="1"/>
</dbReference>
<keyword evidence="5 7" id="KW-0378">Hydrolase</keyword>
<proteinExistence type="inferred from homology"/>
<evidence type="ECO:0000256" key="3">
    <source>
        <dbReference type="ARBA" id="ARBA00022670"/>
    </source>
</evidence>
<comment type="similarity">
    <text evidence="2 7 8">Belongs to the peptidase C12 family.</text>
</comment>
<evidence type="ECO:0000313" key="10">
    <source>
        <dbReference type="EMBL" id="RHW67502.1"/>
    </source>
</evidence>
<keyword evidence="6 7" id="KW-0788">Thiol protease</keyword>
<evidence type="ECO:0000256" key="1">
    <source>
        <dbReference type="ARBA" id="ARBA00000707"/>
    </source>
</evidence>
<evidence type="ECO:0000256" key="4">
    <source>
        <dbReference type="ARBA" id="ARBA00022786"/>
    </source>
</evidence>
<evidence type="ECO:0000256" key="7">
    <source>
        <dbReference type="PROSITE-ProRule" id="PRU01393"/>
    </source>
</evidence>
<reference evidence="10" key="1">
    <citation type="submission" date="2018-09" db="EMBL/GenBank/DDBJ databases">
        <title>whole genome sequence of T. equiperdum IVM-t1 strain.</title>
        <authorList>
            <person name="Suganuma K."/>
        </authorList>
    </citation>
    <scope>NUCLEOTIDE SEQUENCE [LARGE SCALE GENOMIC DNA]</scope>
    <source>
        <strain evidence="10">IVM-t1</strain>
    </source>
</reference>
<dbReference type="Gene3D" id="3.40.532.10">
    <property type="entry name" value="Peptidase C12, ubiquitin carboxyl-terminal hydrolase"/>
    <property type="match status" value="1"/>
</dbReference>
<evidence type="ECO:0000259" key="9">
    <source>
        <dbReference type="PROSITE" id="PS52048"/>
    </source>
</evidence>
<sequence>MTKTWLPLESNPDVLNEYLKSLGLTNPKVAFNDVFGLDAELLAMVPRPIYAMILLYPLSDGMESGDAAACLKQKSEIEQFMTTNKFFYSKQTISNACGTMAVLHAVLNNTDVVGHMLEGSPIATLLWSTKDKSPEENAKLIESDSLLDEAHALASASGVTDNQPLDADIDLHFTCFVKIGDRCVELDGRKPHPLLHGHCVDEESFVKSCVDAIKEKMGRDPQSPRFNIIALCESCE</sequence>
<feature type="domain" description="UCH catalytic" evidence="9">
    <location>
        <begin position="4"/>
        <end position="233"/>
    </location>
</feature>
<dbReference type="AlphaFoldDB" id="A0A3L6KSU0"/>
<dbReference type="PROSITE" id="PS50007">
    <property type="entry name" value="PIPLC_X_DOMAIN"/>
    <property type="match status" value="1"/>
</dbReference>
<accession>A0A3L6KSU0</accession>
<evidence type="ECO:0000256" key="5">
    <source>
        <dbReference type="ARBA" id="ARBA00022801"/>
    </source>
</evidence>
<dbReference type="GO" id="GO:0004843">
    <property type="term" value="F:cysteine-type deubiquitinase activity"/>
    <property type="evidence" value="ECO:0007669"/>
    <property type="project" value="UniProtKB-UniRule"/>
</dbReference>
<evidence type="ECO:0000256" key="8">
    <source>
        <dbReference type="RuleBase" id="RU361215"/>
    </source>
</evidence>
<feature type="active site" description="Proton donor" evidence="7">
    <location>
        <position position="172"/>
    </location>
</feature>
<dbReference type="CDD" id="cd09616">
    <property type="entry name" value="Peptidase_C12_UCH_L1_L3"/>
    <property type="match status" value="1"/>
</dbReference>
<organism evidence="10">
    <name type="scientific">Trypanosoma brucei equiperdum</name>
    <dbReference type="NCBI Taxonomy" id="630700"/>
    <lineage>
        <taxon>Eukaryota</taxon>
        <taxon>Discoba</taxon>
        <taxon>Euglenozoa</taxon>
        <taxon>Kinetoplastea</taxon>
        <taxon>Metakinetoplastina</taxon>
        <taxon>Trypanosomatida</taxon>
        <taxon>Trypanosomatidae</taxon>
        <taxon>Trypanosoma</taxon>
    </lineage>
</organism>
<feature type="site" description="Important for enzyme activity" evidence="7">
    <location>
        <position position="187"/>
    </location>
</feature>
<dbReference type="FunFam" id="3.40.532.10:FF:000006">
    <property type="entry name" value="Ubiquitin carboxyl-terminal hydrolase"/>
    <property type="match status" value="1"/>
</dbReference>
<dbReference type="InterPro" id="IPR036959">
    <property type="entry name" value="Peptidase_C12_UCH_sf"/>
</dbReference>
<dbReference type="InterPro" id="IPR001578">
    <property type="entry name" value="Peptidase_C12_UCH"/>
</dbReference>
<evidence type="ECO:0000256" key="6">
    <source>
        <dbReference type="ARBA" id="ARBA00022807"/>
    </source>
</evidence>
<evidence type="ECO:0000256" key="2">
    <source>
        <dbReference type="ARBA" id="ARBA00009326"/>
    </source>
</evidence>